<keyword evidence="1" id="KW-0732">Signal</keyword>
<protein>
    <submittedName>
        <fullName evidence="2">Methylamine utilization protein</fullName>
    </submittedName>
</protein>
<feature type="signal peptide" evidence="1">
    <location>
        <begin position="1"/>
        <end position="26"/>
    </location>
</feature>
<dbReference type="CDD" id="cd04221">
    <property type="entry name" value="MauL"/>
    <property type="match status" value="1"/>
</dbReference>
<accession>A0ABT4XKJ4</accession>
<keyword evidence="3" id="KW-1185">Reference proteome</keyword>
<dbReference type="InterPro" id="IPR008972">
    <property type="entry name" value="Cupredoxin"/>
</dbReference>
<dbReference type="SUPFAM" id="SSF49503">
    <property type="entry name" value="Cupredoxins"/>
    <property type="match status" value="1"/>
</dbReference>
<proteinExistence type="predicted"/>
<evidence type="ECO:0000313" key="2">
    <source>
        <dbReference type="EMBL" id="MDA7088746.1"/>
    </source>
</evidence>
<dbReference type="Gene3D" id="2.60.40.420">
    <property type="entry name" value="Cupredoxins - blue copper proteins"/>
    <property type="match status" value="1"/>
</dbReference>
<reference evidence="2 3" key="1">
    <citation type="submission" date="2023-01" db="EMBL/GenBank/DDBJ databases">
        <title>Pseudomonas SA3-5T sp. nov., isolated from tidal flat sediment.</title>
        <authorList>
            <person name="Kim H.S."/>
            <person name="Kim J.-S."/>
            <person name="Suh M.K."/>
            <person name="Eom M.K."/>
            <person name="Lee J.-S."/>
        </authorList>
    </citation>
    <scope>NUCLEOTIDE SEQUENCE [LARGE SCALE GENOMIC DNA]</scope>
    <source>
        <strain evidence="2 3">SA3-5</strain>
    </source>
</reference>
<organism evidence="2 3">
    <name type="scientific">Pseudomonas aestuarii</name>
    <dbReference type="NCBI Taxonomy" id="3018340"/>
    <lineage>
        <taxon>Bacteria</taxon>
        <taxon>Pseudomonadati</taxon>
        <taxon>Pseudomonadota</taxon>
        <taxon>Gammaproteobacteria</taxon>
        <taxon>Pseudomonadales</taxon>
        <taxon>Pseudomonadaceae</taxon>
        <taxon>Pseudomonas</taxon>
    </lineage>
</organism>
<evidence type="ECO:0000256" key="1">
    <source>
        <dbReference type="SAM" id="SignalP"/>
    </source>
</evidence>
<feature type="chain" id="PRO_5046940917" evidence="1">
    <location>
        <begin position="27"/>
        <end position="230"/>
    </location>
</feature>
<name>A0ABT4XKJ4_9PSED</name>
<dbReference type="Proteomes" id="UP001212042">
    <property type="component" value="Unassembled WGS sequence"/>
</dbReference>
<comment type="caution">
    <text evidence="2">The sequence shown here is derived from an EMBL/GenBank/DDBJ whole genome shotgun (WGS) entry which is preliminary data.</text>
</comment>
<evidence type="ECO:0000313" key="3">
    <source>
        <dbReference type="Proteomes" id="UP001212042"/>
    </source>
</evidence>
<dbReference type="EMBL" id="JAQJZJ010000011">
    <property type="protein sequence ID" value="MDA7088746.1"/>
    <property type="molecule type" value="Genomic_DNA"/>
</dbReference>
<dbReference type="InterPro" id="IPR034242">
    <property type="entry name" value="MauL"/>
</dbReference>
<dbReference type="RefSeq" id="WP_271349636.1">
    <property type="nucleotide sequence ID" value="NZ_JAQJZJ010000011.1"/>
</dbReference>
<sequence>MTRPFLYLLRAGLLGLLCLISPALWAASLQAELVDTQGQPLTGAVLTLQGPLGAEAEPVTALMDQQAKQFVPNVLVVRSGTKVAFPNSDNIRHHVYSFSPAKRFELRLYQGTPSAPVLFDTPGAVVLGCNIHDWMVGYVYVTDDPWFAVSDAQGRVQLDSLPVGSYAVSLWHPQAPDMLPQAAGTLVLGELQTRQRFTLAMQASTVVAPPQGPASAFGDAFKKAKRDAAP</sequence>
<gene>
    <name evidence="2" type="ORF">PH586_20415</name>
</gene>